<dbReference type="GO" id="GO:0017000">
    <property type="term" value="P:antibiotic biosynthetic process"/>
    <property type="evidence" value="ECO:0007669"/>
    <property type="project" value="UniProtKB-ARBA"/>
</dbReference>
<accession>A0A9W9F2U4</accession>
<sequence>MQPFKINLSDGATITGLLSLPPIDAQARFVPLVVCLHGGSYDAEYFDATPESSIARVSDALHIPVIAINRPGYCETTPLAASSNQDETS</sequence>
<dbReference type="InterPro" id="IPR029058">
    <property type="entry name" value="AB_hydrolase_fold"/>
</dbReference>
<evidence type="ECO:0000313" key="1">
    <source>
        <dbReference type="EMBL" id="KAJ5092600.1"/>
    </source>
</evidence>
<reference evidence="1" key="2">
    <citation type="journal article" date="2023" name="IMA Fungus">
        <title>Comparative genomic study of the Penicillium genus elucidates a diverse pangenome and 15 lateral gene transfer events.</title>
        <authorList>
            <person name="Petersen C."/>
            <person name="Sorensen T."/>
            <person name="Nielsen M.R."/>
            <person name="Sondergaard T.E."/>
            <person name="Sorensen J.L."/>
            <person name="Fitzpatrick D.A."/>
            <person name="Frisvad J.C."/>
            <person name="Nielsen K.L."/>
        </authorList>
    </citation>
    <scope>NUCLEOTIDE SEQUENCE</scope>
    <source>
        <strain evidence="1">IBT 34128</strain>
    </source>
</reference>
<dbReference type="SUPFAM" id="SSF53474">
    <property type="entry name" value="alpha/beta-Hydrolases"/>
    <property type="match status" value="1"/>
</dbReference>
<dbReference type="Gene3D" id="3.40.50.1820">
    <property type="entry name" value="alpha/beta hydrolase"/>
    <property type="match status" value="1"/>
</dbReference>
<comment type="caution">
    <text evidence="1">The sequence shown here is derived from an EMBL/GenBank/DDBJ whole genome shotgun (WGS) entry which is preliminary data.</text>
</comment>
<dbReference type="RefSeq" id="XP_056510795.1">
    <property type="nucleotide sequence ID" value="XM_056657995.1"/>
</dbReference>
<gene>
    <name evidence="1" type="ORF">NUU61_007470</name>
</gene>
<evidence type="ECO:0000313" key="2">
    <source>
        <dbReference type="Proteomes" id="UP001141434"/>
    </source>
</evidence>
<proteinExistence type="predicted"/>
<organism evidence="1 2">
    <name type="scientific">Penicillium alfredii</name>
    <dbReference type="NCBI Taxonomy" id="1506179"/>
    <lineage>
        <taxon>Eukaryota</taxon>
        <taxon>Fungi</taxon>
        <taxon>Dikarya</taxon>
        <taxon>Ascomycota</taxon>
        <taxon>Pezizomycotina</taxon>
        <taxon>Eurotiomycetes</taxon>
        <taxon>Eurotiomycetidae</taxon>
        <taxon>Eurotiales</taxon>
        <taxon>Aspergillaceae</taxon>
        <taxon>Penicillium</taxon>
    </lineage>
</organism>
<dbReference type="EMBL" id="JAPMSZ010000009">
    <property type="protein sequence ID" value="KAJ5092600.1"/>
    <property type="molecule type" value="Genomic_DNA"/>
</dbReference>
<dbReference type="Proteomes" id="UP001141434">
    <property type="component" value="Unassembled WGS sequence"/>
</dbReference>
<dbReference type="AlphaFoldDB" id="A0A9W9F2U4"/>
<name>A0A9W9F2U4_9EURO</name>
<dbReference type="OrthoDB" id="5371334at2759"/>
<reference evidence="1" key="1">
    <citation type="submission" date="2022-11" db="EMBL/GenBank/DDBJ databases">
        <authorList>
            <person name="Petersen C."/>
        </authorList>
    </citation>
    <scope>NUCLEOTIDE SEQUENCE</scope>
    <source>
        <strain evidence="1">IBT 34128</strain>
    </source>
</reference>
<dbReference type="GeneID" id="81397164"/>
<dbReference type="GO" id="GO:0072330">
    <property type="term" value="P:monocarboxylic acid biosynthetic process"/>
    <property type="evidence" value="ECO:0007669"/>
    <property type="project" value="UniProtKB-ARBA"/>
</dbReference>
<keyword evidence="2" id="KW-1185">Reference proteome</keyword>
<protein>
    <submittedName>
        <fullName evidence="1">Uncharacterized protein</fullName>
    </submittedName>
</protein>